<gene>
    <name evidence="2" type="ORF">FWK35_00028477</name>
</gene>
<dbReference type="SMART" id="SM01126">
    <property type="entry name" value="DDE_Tnp_IS1595"/>
    <property type="match status" value="1"/>
</dbReference>
<dbReference type="EMBL" id="VUJU01009668">
    <property type="protein sequence ID" value="KAF0718514.1"/>
    <property type="molecule type" value="Genomic_DNA"/>
</dbReference>
<reference evidence="2 3" key="1">
    <citation type="submission" date="2019-08" db="EMBL/GenBank/DDBJ databases">
        <title>Whole genome of Aphis craccivora.</title>
        <authorList>
            <person name="Voronova N.V."/>
            <person name="Shulinski R.S."/>
            <person name="Bandarenka Y.V."/>
            <person name="Zhorov D.G."/>
            <person name="Warner D."/>
        </authorList>
    </citation>
    <scope>NUCLEOTIDE SEQUENCE [LARGE SCALE GENOMIC DNA]</scope>
    <source>
        <strain evidence="2">180601</strain>
        <tissue evidence="2">Whole Body</tissue>
    </source>
</reference>
<evidence type="ECO:0000259" key="1">
    <source>
        <dbReference type="SMART" id="SM01126"/>
    </source>
</evidence>
<dbReference type="SUPFAM" id="SSF49329">
    <property type="entry name" value="Cu,Zn superoxide dismutase-like"/>
    <property type="match status" value="2"/>
</dbReference>
<dbReference type="PANTHER" id="PTHR20910">
    <property type="entry name" value="AGAP001623-PA"/>
    <property type="match status" value="1"/>
</dbReference>
<feature type="domain" description="ISXO2-like transposase" evidence="1">
    <location>
        <begin position="25"/>
        <end position="147"/>
    </location>
</feature>
<proteinExistence type="predicted"/>
<dbReference type="PANTHER" id="PTHR20910:SF1">
    <property type="entry name" value="SUPEROXIDE DISMUTASE COPPER_ZINC BINDING DOMAIN-CONTAINING PROTEIN"/>
    <property type="match status" value="1"/>
</dbReference>
<sequence length="556" mass="62999">WASFHRQVVFDVMILRHEKIGNVFFFCGVGKIVEINESKFGRRKYYRDNRVEGQWVYGGIERVTGKCFLVPVERRDKDTLLTLILIKEWILPGTLSYDCLKDEDYEHILTVNHSIQFKHPDTGAHSNNVEGMWCHAKTSMGQYLRKKQFYAGYLALDGSLDLPCESSNLYEIWDPWNNKEAGGLRYGDWSLKFGSINGARTVSAIGNDTHAQLFGQLVFLGRSVMIHGMPPKKRLMCSTIERGYAPSEAREIRAMASFHNPNGFLYGYIRMTQLVYNDGSKSDTVIEVNLHYPGLYNKNMTKNHKWAIYVNPVGIDATVKDHGTRCTAAGYIWNPYYTQLADPLNVKLYEDECGPDQPLRCYVGDISGRLGNIDIGSHSMVFSDPNLPLEGDISAIGRSVIVFSKNGYEKLGCANIEYDKDIIKYVNVRKTTKYETTHFFEAVRNAMGVPDWMITVDSRKTKILHNGACIQYLVHFKGALANELESDFSKLLAIGQLPAQTLKISGYYPTNVKLKIPYQGCPVYNKKLASSISSAGKWITSNFLVIIALISFNFYL</sequence>
<organism evidence="2 3">
    <name type="scientific">Aphis craccivora</name>
    <name type="common">Cowpea aphid</name>
    <dbReference type="NCBI Taxonomy" id="307492"/>
    <lineage>
        <taxon>Eukaryota</taxon>
        <taxon>Metazoa</taxon>
        <taxon>Ecdysozoa</taxon>
        <taxon>Arthropoda</taxon>
        <taxon>Hexapoda</taxon>
        <taxon>Insecta</taxon>
        <taxon>Pterygota</taxon>
        <taxon>Neoptera</taxon>
        <taxon>Paraneoptera</taxon>
        <taxon>Hemiptera</taxon>
        <taxon>Sternorrhyncha</taxon>
        <taxon>Aphidomorpha</taxon>
        <taxon>Aphidoidea</taxon>
        <taxon>Aphididae</taxon>
        <taxon>Aphidini</taxon>
        <taxon>Aphis</taxon>
        <taxon>Aphis</taxon>
    </lineage>
</organism>
<dbReference type="InterPro" id="IPR036423">
    <property type="entry name" value="SOD-like_Cu/Zn_dom_sf"/>
</dbReference>
<dbReference type="OrthoDB" id="159229at2759"/>
<dbReference type="InterPro" id="IPR053257">
    <property type="entry name" value="Cu-only_SOD"/>
</dbReference>
<name>A0A6G0W3Y0_APHCR</name>
<protein>
    <submittedName>
        <fullName evidence="2">Sod Cu domain-containing protein</fullName>
    </submittedName>
</protein>
<feature type="non-terminal residue" evidence="2">
    <location>
        <position position="1"/>
    </location>
</feature>
<accession>A0A6G0W3Y0</accession>
<evidence type="ECO:0000313" key="3">
    <source>
        <dbReference type="Proteomes" id="UP000478052"/>
    </source>
</evidence>
<comment type="caution">
    <text evidence="2">The sequence shown here is derived from an EMBL/GenBank/DDBJ whole genome shotgun (WGS) entry which is preliminary data.</text>
</comment>
<dbReference type="Proteomes" id="UP000478052">
    <property type="component" value="Unassembled WGS sequence"/>
</dbReference>
<keyword evidence="3" id="KW-1185">Reference proteome</keyword>
<dbReference type="GO" id="GO:0006801">
    <property type="term" value="P:superoxide metabolic process"/>
    <property type="evidence" value="ECO:0007669"/>
    <property type="project" value="InterPro"/>
</dbReference>
<dbReference type="InterPro" id="IPR024445">
    <property type="entry name" value="Tnp_ISXO2-like"/>
</dbReference>
<dbReference type="Gene3D" id="2.60.40.200">
    <property type="entry name" value="Superoxide dismutase, copper/zinc binding domain"/>
    <property type="match status" value="2"/>
</dbReference>
<dbReference type="AlphaFoldDB" id="A0A6G0W3Y0"/>
<dbReference type="GO" id="GO:0046872">
    <property type="term" value="F:metal ion binding"/>
    <property type="evidence" value="ECO:0007669"/>
    <property type="project" value="InterPro"/>
</dbReference>
<evidence type="ECO:0000313" key="2">
    <source>
        <dbReference type="EMBL" id="KAF0718514.1"/>
    </source>
</evidence>